<evidence type="ECO:0000256" key="1">
    <source>
        <dbReference type="SAM" id="MobiDB-lite"/>
    </source>
</evidence>
<protein>
    <submittedName>
        <fullName evidence="2">Uncharacterized protein</fullName>
    </submittedName>
</protein>
<gene>
    <name evidence="2" type="ORF">WJX84_003606</name>
</gene>
<accession>A0AAW1TBT7</accession>
<name>A0AAW1TBT7_9CHLO</name>
<sequence>MNQETTMEDSTGPAATPRDILQVYESNARKLASKPSAGKQQKRPKLNPSESSELVSSSTAPTGLGVLGGVVATIRQNLWDTVATTTTHEAQSPLRIIRL</sequence>
<dbReference type="EMBL" id="JALJOV010000116">
    <property type="protein sequence ID" value="KAK9867025.1"/>
    <property type="molecule type" value="Genomic_DNA"/>
</dbReference>
<evidence type="ECO:0000313" key="2">
    <source>
        <dbReference type="EMBL" id="KAK9867025.1"/>
    </source>
</evidence>
<comment type="caution">
    <text evidence="2">The sequence shown here is derived from an EMBL/GenBank/DDBJ whole genome shotgun (WGS) entry which is preliminary data.</text>
</comment>
<evidence type="ECO:0000313" key="3">
    <source>
        <dbReference type="Proteomes" id="UP001485043"/>
    </source>
</evidence>
<proteinExistence type="predicted"/>
<feature type="compositionally biased region" description="Low complexity" evidence="1">
    <location>
        <begin position="49"/>
        <end position="58"/>
    </location>
</feature>
<keyword evidence="3" id="KW-1185">Reference proteome</keyword>
<reference evidence="2 3" key="1">
    <citation type="journal article" date="2024" name="Nat. Commun.">
        <title>Phylogenomics reveals the evolutionary origins of lichenization in chlorophyte algae.</title>
        <authorList>
            <person name="Puginier C."/>
            <person name="Libourel C."/>
            <person name="Otte J."/>
            <person name="Skaloud P."/>
            <person name="Haon M."/>
            <person name="Grisel S."/>
            <person name="Petersen M."/>
            <person name="Berrin J.G."/>
            <person name="Delaux P.M."/>
            <person name="Dal Grande F."/>
            <person name="Keller J."/>
        </authorList>
    </citation>
    <scope>NUCLEOTIDE SEQUENCE [LARGE SCALE GENOMIC DNA]</scope>
    <source>
        <strain evidence="2 3">SAG 2523</strain>
    </source>
</reference>
<feature type="region of interest" description="Disordered" evidence="1">
    <location>
        <begin position="29"/>
        <end position="63"/>
    </location>
</feature>
<dbReference type="Proteomes" id="UP001485043">
    <property type="component" value="Unassembled WGS sequence"/>
</dbReference>
<dbReference type="AlphaFoldDB" id="A0AAW1TBT7"/>
<organism evidence="2 3">
    <name type="scientific">Apatococcus fuscideae</name>
    <dbReference type="NCBI Taxonomy" id="2026836"/>
    <lineage>
        <taxon>Eukaryota</taxon>
        <taxon>Viridiplantae</taxon>
        <taxon>Chlorophyta</taxon>
        <taxon>core chlorophytes</taxon>
        <taxon>Trebouxiophyceae</taxon>
        <taxon>Chlorellales</taxon>
        <taxon>Chlorellaceae</taxon>
        <taxon>Apatococcus</taxon>
    </lineage>
</organism>